<feature type="modified residue" description="4-aspartylphosphate" evidence="3">
    <location>
        <position position="56"/>
    </location>
</feature>
<dbReference type="InterPro" id="IPR001789">
    <property type="entry name" value="Sig_transdc_resp-reg_receiver"/>
</dbReference>
<evidence type="ECO:0000259" key="4">
    <source>
        <dbReference type="PROSITE" id="PS50043"/>
    </source>
</evidence>
<dbReference type="SMART" id="SM00448">
    <property type="entry name" value="REC"/>
    <property type="match status" value="1"/>
</dbReference>
<dbReference type="InterPro" id="IPR011006">
    <property type="entry name" value="CheY-like_superfamily"/>
</dbReference>
<organism evidence="6 7">
    <name type="scientific">Pseudoalteromonas lipolytica</name>
    <dbReference type="NCBI Taxonomy" id="570156"/>
    <lineage>
        <taxon>Bacteria</taxon>
        <taxon>Pseudomonadati</taxon>
        <taxon>Pseudomonadota</taxon>
        <taxon>Gammaproteobacteria</taxon>
        <taxon>Alteromonadales</taxon>
        <taxon>Pseudoalteromonadaceae</taxon>
        <taxon>Pseudoalteromonas</taxon>
    </lineage>
</organism>
<proteinExistence type="predicted"/>
<accession>A0ABU8T0U5</accession>
<evidence type="ECO:0000313" key="7">
    <source>
        <dbReference type="Proteomes" id="UP001377972"/>
    </source>
</evidence>
<dbReference type="PROSITE" id="PS50110">
    <property type="entry name" value="RESPONSE_REGULATORY"/>
    <property type="match status" value="1"/>
</dbReference>
<keyword evidence="7" id="KW-1185">Reference proteome</keyword>
<dbReference type="PANTHER" id="PTHR43214">
    <property type="entry name" value="TWO-COMPONENT RESPONSE REGULATOR"/>
    <property type="match status" value="1"/>
</dbReference>
<name>A0ABU8T0U5_9GAMM</name>
<dbReference type="EMBL" id="JAQPZS010000027">
    <property type="protein sequence ID" value="MEJ6498285.1"/>
    <property type="molecule type" value="Genomic_DNA"/>
</dbReference>
<dbReference type="Gene3D" id="3.40.50.2300">
    <property type="match status" value="1"/>
</dbReference>
<dbReference type="Pfam" id="PF00196">
    <property type="entry name" value="GerE"/>
    <property type="match status" value="1"/>
</dbReference>
<dbReference type="InterPro" id="IPR000792">
    <property type="entry name" value="Tscrpt_reg_LuxR_C"/>
</dbReference>
<dbReference type="SUPFAM" id="SSF52172">
    <property type="entry name" value="CheY-like"/>
    <property type="match status" value="1"/>
</dbReference>
<dbReference type="SMART" id="SM00421">
    <property type="entry name" value="HTH_LUXR"/>
    <property type="match status" value="1"/>
</dbReference>
<evidence type="ECO:0000256" key="3">
    <source>
        <dbReference type="PROSITE-ProRule" id="PRU00169"/>
    </source>
</evidence>
<dbReference type="RefSeq" id="WP_339982526.1">
    <property type="nucleotide sequence ID" value="NZ_JAQPZS010000027.1"/>
</dbReference>
<keyword evidence="1 3" id="KW-0597">Phosphoprotein</keyword>
<dbReference type="CDD" id="cd06170">
    <property type="entry name" value="LuxR_C_like"/>
    <property type="match status" value="1"/>
</dbReference>
<evidence type="ECO:0000256" key="1">
    <source>
        <dbReference type="ARBA" id="ARBA00022553"/>
    </source>
</evidence>
<dbReference type="PROSITE" id="PS50043">
    <property type="entry name" value="HTH_LUXR_2"/>
    <property type="match status" value="1"/>
</dbReference>
<dbReference type="Proteomes" id="UP001377972">
    <property type="component" value="Unassembled WGS sequence"/>
</dbReference>
<dbReference type="Pfam" id="PF00072">
    <property type="entry name" value="Response_reg"/>
    <property type="match status" value="1"/>
</dbReference>
<feature type="domain" description="HTH luxR-type" evidence="4">
    <location>
        <begin position="154"/>
        <end position="219"/>
    </location>
</feature>
<dbReference type="InterPro" id="IPR016032">
    <property type="entry name" value="Sig_transdc_resp-reg_C-effctor"/>
</dbReference>
<comment type="caution">
    <text evidence="6">The sequence shown here is derived from an EMBL/GenBank/DDBJ whole genome shotgun (WGS) entry which is preliminary data.</text>
</comment>
<protein>
    <submittedName>
        <fullName evidence="6">Response regulator transcription factor</fullName>
    </submittedName>
</protein>
<dbReference type="CDD" id="cd17535">
    <property type="entry name" value="REC_NarL-like"/>
    <property type="match status" value="1"/>
</dbReference>
<dbReference type="PRINTS" id="PR00038">
    <property type="entry name" value="HTHLUXR"/>
</dbReference>
<feature type="domain" description="Response regulatory" evidence="5">
    <location>
        <begin position="5"/>
        <end position="123"/>
    </location>
</feature>
<gene>
    <name evidence="6" type="ORF">PQI24_19800</name>
</gene>
<evidence type="ECO:0000313" key="6">
    <source>
        <dbReference type="EMBL" id="MEJ6498285.1"/>
    </source>
</evidence>
<evidence type="ECO:0000256" key="2">
    <source>
        <dbReference type="ARBA" id="ARBA00023125"/>
    </source>
</evidence>
<dbReference type="PANTHER" id="PTHR43214:SF17">
    <property type="entry name" value="TRANSCRIPTIONAL REGULATORY PROTEIN RCSB"/>
    <property type="match status" value="1"/>
</dbReference>
<reference evidence="6 7" key="1">
    <citation type="submission" date="2023-01" db="EMBL/GenBank/DDBJ databases">
        <title>Trichodesmium-associated heterotrophic epibiont bacteria.</title>
        <authorList>
            <person name="Cleveland C.S."/>
            <person name="Webb E.A."/>
        </authorList>
    </citation>
    <scope>NUCLEOTIDE SEQUENCE [LARGE SCALE GENOMIC DNA]</scope>
    <source>
        <strain evidence="6 7">USCH2</strain>
    </source>
</reference>
<sequence length="220" mass="24542">MKPINIVLLDDHAVVRQGLVSYFNDIPDITVVGVYSSSRELIRSIGTTSPDVLLVDYILGRDELDGVSLIRALRARFPACRVLVLSTEDDPASVSLILKVGAQGFIGKDEDLSMLPKAIRQVASNKTYINEETFYALPKANQNLDYFSLINNDTERLLSALSIREHEVIRCFLDGMTITEIAGKFNRSIKTISTHKTNAFRKLGVKSNNALFKLIKNLKQ</sequence>
<dbReference type="InterPro" id="IPR058245">
    <property type="entry name" value="NreC/VraR/RcsB-like_REC"/>
</dbReference>
<keyword evidence="2" id="KW-0238">DNA-binding</keyword>
<evidence type="ECO:0000259" key="5">
    <source>
        <dbReference type="PROSITE" id="PS50110"/>
    </source>
</evidence>
<dbReference type="InterPro" id="IPR039420">
    <property type="entry name" value="WalR-like"/>
</dbReference>
<dbReference type="SUPFAM" id="SSF46894">
    <property type="entry name" value="C-terminal effector domain of the bipartite response regulators"/>
    <property type="match status" value="1"/>
</dbReference>